<evidence type="ECO:0000313" key="2">
    <source>
        <dbReference type="Proteomes" id="UP001420932"/>
    </source>
</evidence>
<proteinExistence type="predicted"/>
<reference evidence="1 2" key="1">
    <citation type="submission" date="2024-01" db="EMBL/GenBank/DDBJ databases">
        <title>Genome assemblies of Stephania.</title>
        <authorList>
            <person name="Yang L."/>
        </authorList>
    </citation>
    <scope>NUCLEOTIDE SEQUENCE [LARGE SCALE GENOMIC DNA]</scope>
    <source>
        <strain evidence="1">YNDBR</strain>
        <tissue evidence="1">Leaf</tissue>
    </source>
</reference>
<protein>
    <submittedName>
        <fullName evidence="1">Uncharacterized protein</fullName>
    </submittedName>
</protein>
<sequence>MPSSALLAAAAKLTEAEAALREVEVETDLDLFIGPPPPAIVACSNQEMR</sequence>
<name>A0AAP0IT32_9MAGN</name>
<evidence type="ECO:0000313" key="1">
    <source>
        <dbReference type="EMBL" id="KAK9121189.1"/>
    </source>
</evidence>
<keyword evidence="2" id="KW-1185">Reference proteome</keyword>
<gene>
    <name evidence="1" type="ORF">Syun_018806</name>
</gene>
<dbReference type="PANTHER" id="PTHR47422:SF1">
    <property type="entry name" value="DNAJ HEAT SHOCK N-TERMINAL DOMAIN-CONTAINING PROTEIN"/>
    <property type="match status" value="1"/>
</dbReference>
<comment type="caution">
    <text evidence="1">The sequence shown here is derived from an EMBL/GenBank/DDBJ whole genome shotgun (WGS) entry which is preliminary data.</text>
</comment>
<organism evidence="1 2">
    <name type="scientific">Stephania yunnanensis</name>
    <dbReference type="NCBI Taxonomy" id="152371"/>
    <lineage>
        <taxon>Eukaryota</taxon>
        <taxon>Viridiplantae</taxon>
        <taxon>Streptophyta</taxon>
        <taxon>Embryophyta</taxon>
        <taxon>Tracheophyta</taxon>
        <taxon>Spermatophyta</taxon>
        <taxon>Magnoliopsida</taxon>
        <taxon>Ranunculales</taxon>
        <taxon>Menispermaceae</taxon>
        <taxon>Menispermoideae</taxon>
        <taxon>Cissampelideae</taxon>
        <taxon>Stephania</taxon>
    </lineage>
</organism>
<accession>A0AAP0IT32</accession>
<dbReference type="EMBL" id="JBBNAF010000008">
    <property type="protein sequence ID" value="KAK9121189.1"/>
    <property type="molecule type" value="Genomic_DNA"/>
</dbReference>
<dbReference type="Proteomes" id="UP001420932">
    <property type="component" value="Unassembled WGS sequence"/>
</dbReference>
<dbReference type="PANTHER" id="PTHR47422">
    <property type="entry name" value="DNAJ HEAT SHOCK N-TERMINAL DOMAIN-CONTAINING PROTEIN"/>
    <property type="match status" value="1"/>
</dbReference>
<dbReference type="AlphaFoldDB" id="A0AAP0IT32"/>